<dbReference type="SUPFAM" id="SSF101874">
    <property type="entry name" value="YceI-like"/>
    <property type="match status" value="1"/>
</dbReference>
<feature type="chain" id="PRO_5011460493" evidence="1">
    <location>
        <begin position="19"/>
        <end position="183"/>
    </location>
</feature>
<reference evidence="3 4" key="1">
    <citation type="submission" date="2016-09" db="EMBL/GenBank/DDBJ databases">
        <authorList>
            <person name="Capua I."/>
            <person name="De Benedictis P."/>
            <person name="Joannis T."/>
            <person name="Lombin L.H."/>
            <person name="Cattoli G."/>
        </authorList>
    </citation>
    <scope>NUCLEOTIDE SEQUENCE [LARGE SCALE GENOMIC DNA]</scope>
    <source>
        <strain evidence="3 4">A7P-90m</strain>
    </source>
</reference>
<feature type="domain" description="Lipid/polyisoprenoid-binding YceI-like" evidence="2">
    <location>
        <begin position="21"/>
        <end position="179"/>
    </location>
</feature>
<dbReference type="InterPro" id="IPR007372">
    <property type="entry name" value="Lipid/polyisoprenoid-bd_YceI"/>
</dbReference>
<protein>
    <submittedName>
        <fullName evidence="3">YceI-like domain-containing protein</fullName>
    </submittedName>
</protein>
<evidence type="ECO:0000313" key="3">
    <source>
        <dbReference type="EMBL" id="SDB81555.1"/>
    </source>
</evidence>
<dbReference type="Pfam" id="PF04264">
    <property type="entry name" value="YceI"/>
    <property type="match status" value="1"/>
</dbReference>
<gene>
    <name evidence="3" type="ORF">SAMN05216323_100188</name>
</gene>
<dbReference type="Proteomes" id="UP000199452">
    <property type="component" value="Unassembled WGS sequence"/>
</dbReference>
<dbReference type="PANTHER" id="PTHR34406:SF1">
    <property type="entry name" value="PROTEIN YCEI"/>
    <property type="match status" value="1"/>
</dbReference>
<evidence type="ECO:0000259" key="2">
    <source>
        <dbReference type="SMART" id="SM00867"/>
    </source>
</evidence>
<accession>A0A1G6GIH5</accession>
<dbReference type="PANTHER" id="PTHR34406">
    <property type="entry name" value="PROTEIN YCEI"/>
    <property type="match status" value="1"/>
</dbReference>
<feature type="signal peptide" evidence="1">
    <location>
        <begin position="1"/>
        <end position="18"/>
    </location>
</feature>
<name>A0A1G6GIH5_9BACT</name>
<dbReference type="SMART" id="SM00867">
    <property type="entry name" value="YceI"/>
    <property type="match status" value="1"/>
</dbReference>
<keyword evidence="1" id="KW-0732">Signal</keyword>
<dbReference type="InterPro" id="IPR036761">
    <property type="entry name" value="TTHA0802/YceI-like_sf"/>
</dbReference>
<keyword evidence="4" id="KW-1185">Reference proteome</keyword>
<dbReference type="Gene3D" id="2.40.128.110">
    <property type="entry name" value="Lipid/polyisoprenoid-binding, YceI-like"/>
    <property type="match status" value="1"/>
</dbReference>
<dbReference type="RefSeq" id="WP_092434074.1">
    <property type="nucleotide sequence ID" value="NZ_FMYP01000001.1"/>
</dbReference>
<proteinExistence type="predicted"/>
<dbReference type="AlphaFoldDB" id="A0A1G6GIH5"/>
<dbReference type="OrthoDB" id="116832at2"/>
<sequence length="183" mass="20450">MKYFIVSLLMLTSFSVVGQSKYITKNGYIDFFSKSSMEDISAKNEQVSSILDTENGKVVIAVLMKSFRFEKALMEEHFNENYVESGKFPKASFSGSIVDYHADAFKEGVATKVKISGDLTIHGVTKPILAEATIIKTKEGINAESQFVVKLKDFDIVIPALVKDKISEEVKISVKFNYLPLKK</sequence>
<dbReference type="EMBL" id="FMYP01000001">
    <property type="protein sequence ID" value="SDB81555.1"/>
    <property type="molecule type" value="Genomic_DNA"/>
</dbReference>
<evidence type="ECO:0000313" key="4">
    <source>
        <dbReference type="Proteomes" id="UP000199452"/>
    </source>
</evidence>
<evidence type="ECO:0000256" key="1">
    <source>
        <dbReference type="SAM" id="SignalP"/>
    </source>
</evidence>
<dbReference type="STRING" id="1640674.SAMN05216323_100188"/>
<organism evidence="3 4">
    <name type="scientific">Williamwhitmania taraxaci</name>
    <dbReference type="NCBI Taxonomy" id="1640674"/>
    <lineage>
        <taxon>Bacteria</taxon>
        <taxon>Pseudomonadati</taxon>
        <taxon>Bacteroidota</taxon>
        <taxon>Bacteroidia</taxon>
        <taxon>Bacteroidales</taxon>
        <taxon>Williamwhitmaniaceae</taxon>
        <taxon>Williamwhitmania</taxon>
    </lineage>
</organism>